<evidence type="ECO:0000313" key="4">
    <source>
        <dbReference type="RefSeq" id="XP_023162085.1"/>
    </source>
</evidence>
<dbReference type="OMA" id="SANMHTN"/>
<dbReference type="OrthoDB" id="4781at2759"/>
<gene>
    <name evidence="4" type="primary">LOC111593524</name>
</gene>
<dbReference type="RefSeq" id="XP_023162085.1">
    <property type="nucleotide sequence ID" value="XM_023306317.2"/>
</dbReference>
<feature type="domain" description="GH16" evidence="2">
    <location>
        <begin position="174"/>
        <end position="471"/>
    </location>
</feature>
<dbReference type="PANTHER" id="PTHR10963:SF60">
    <property type="entry name" value="GRAM-NEGATIVE BACTERIA-BINDING PROTEIN 1-RELATED"/>
    <property type="match status" value="1"/>
</dbReference>
<keyword evidence="1" id="KW-1133">Transmembrane helix</keyword>
<dbReference type="SUPFAM" id="SSF49899">
    <property type="entry name" value="Concanavalin A-like lectins/glucanases"/>
    <property type="match status" value="1"/>
</dbReference>
<keyword evidence="1" id="KW-0812">Transmembrane</keyword>
<reference evidence="4" key="1">
    <citation type="submission" date="2025-08" db="UniProtKB">
        <authorList>
            <consortium name="RefSeq"/>
        </authorList>
    </citation>
    <scope>IDENTIFICATION</scope>
    <source>
        <strain evidence="4">15085-1641.00</strain>
        <tissue evidence="4">Whole body</tissue>
    </source>
</reference>
<dbReference type="InterPro" id="IPR013320">
    <property type="entry name" value="ConA-like_dom_sf"/>
</dbReference>
<dbReference type="GeneID" id="111593524"/>
<dbReference type="KEGG" id="dhe:111593524"/>
<dbReference type="InterPro" id="IPR000757">
    <property type="entry name" value="Beta-glucanase-like"/>
</dbReference>
<evidence type="ECO:0000256" key="1">
    <source>
        <dbReference type="SAM" id="Phobius"/>
    </source>
</evidence>
<protein>
    <submittedName>
        <fullName evidence="4">Gram-negative bacteria-binding protein 2-like isoform X1</fullName>
    </submittedName>
</protein>
<evidence type="ECO:0000313" key="3">
    <source>
        <dbReference type="Proteomes" id="UP000504633"/>
    </source>
</evidence>
<dbReference type="PANTHER" id="PTHR10963">
    <property type="entry name" value="GLYCOSYL HYDROLASE-RELATED"/>
    <property type="match status" value="1"/>
</dbReference>
<dbReference type="InterPro" id="IPR050546">
    <property type="entry name" value="Glycosyl_Hydrlase_16"/>
</dbReference>
<keyword evidence="3" id="KW-1185">Reference proteome</keyword>
<evidence type="ECO:0000259" key="2">
    <source>
        <dbReference type="PROSITE" id="PS51762"/>
    </source>
</evidence>
<keyword evidence="1" id="KW-0472">Membrane</keyword>
<organism evidence="3 4">
    <name type="scientific">Drosophila hydei</name>
    <name type="common">Fruit fly</name>
    <dbReference type="NCBI Taxonomy" id="7224"/>
    <lineage>
        <taxon>Eukaryota</taxon>
        <taxon>Metazoa</taxon>
        <taxon>Ecdysozoa</taxon>
        <taxon>Arthropoda</taxon>
        <taxon>Hexapoda</taxon>
        <taxon>Insecta</taxon>
        <taxon>Pterygota</taxon>
        <taxon>Neoptera</taxon>
        <taxon>Endopterygota</taxon>
        <taxon>Diptera</taxon>
        <taxon>Brachycera</taxon>
        <taxon>Muscomorpha</taxon>
        <taxon>Ephydroidea</taxon>
        <taxon>Drosophilidae</taxon>
        <taxon>Drosophila</taxon>
    </lineage>
</organism>
<dbReference type="PROSITE" id="PS51762">
    <property type="entry name" value="GH16_2"/>
    <property type="match status" value="1"/>
</dbReference>
<proteinExistence type="predicted"/>
<name>A0A6J1L6C8_DROHY</name>
<dbReference type="GO" id="GO:0005975">
    <property type="term" value="P:carbohydrate metabolic process"/>
    <property type="evidence" value="ECO:0007669"/>
    <property type="project" value="InterPro"/>
</dbReference>
<accession>A0A6J1L6C8</accession>
<feature type="transmembrane region" description="Helical" evidence="1">
    <location>
        <begin position="20"/>
        <end position="45"/>
    </location>
</feature>
<dbReference type="AlphaFoldDB" id="A0A6J1L6C8"/>
<dbReference type="Proteomes" id="UP000504633">
    <property type="component" value="Unplaced"/>
</dbReference>
<dbReference type="Gene3D" id="2.60.120.200">
    <property type="match status" value="1"/>
</dbReference>
<dbReference type="Pfam" id="PF00722">
    <property type="entry name" value="Glyco_hydro_16"/>
    <property type="match status" value="1"/>
</dbReference>
<dbReference type="GO" id="GO:0004553">
    <property type="term" value="F:hydrolase activity, hydrolyzing O-glycosyl compounds"/>
    <property type="evidence" value="ECO:0007669"/>
    <property type="project" value="InterPro"/>
</dbReference>
<sequence>MECCLFIVERLKIPLRKRPLMLIIILFYKMKIKYVLLISCFLGFLGTEGKKDIVVKVKGSEINIGVLGGSEVKTFFFSTDIGEKCGPDYTFVQSQDKNGTFEFRIDVKKKLFKDDPLRILGVFETENEVITETYDLIIGSHGEGIEKGNCSCERSQTEMFSKTQKCAGALIFKEDFDLNFSNWTHEQRSRIYDSENDREFVAFMNDPKTNYIKDGYLHIIARWANYTNSKPFVIDGCTTIKDIANQKKDCGPLLRIPSTLPPVHSAKLHTLKKFQFKYGRVEIRARMPIGDWLFPYLILQPASYHSEDIYVNQLRIAFRRSNALLQNKNAIPISGSRLFGSAVIWTSNKHSEYVVSKIYPAHKSLSNSFHNYTLIWHSDRLIYKVDGLTYGTISNPNVLNVFNSKECYIVLGLSAAGNVNFPDENMMSKHKPFLNNDTKGPYKFELHTKKETWIQPNLLIDYVHVYSTHGKEE</sequence>